<evidence type="ECO:0000256" key="6">
    <source>
        <dbReference type="ARBA" id="ARBA00022786"/>
    </source>
</evidence>
<comment type="caution">
    <text evidence="9">The sequence shown here is derived from an EMBL/GenBank/DDBJ whole genome shotgun (WGS) entry which is preliminary data.</text>
</comment>
<keyword evidence="3" id="KW-0808">Transferase</keyword>
<dbReference type="EC" id="2.3.2.27" evidence="2"/>
<evidence type="ECO:0000313" key="10">
    <source>
        <dbReference type="Proteomes" id="UP001417504"/>
    </source>
</evidence>
<dbReference type="EMBL" id="JBBNAE010000003">
    <property type="protein sequence ID" value="KAK9137828.1"/>
    <property type="molecule type" value="Genomic_DNA"/>
</dbReference>
<name>A0AAP0PAV3_9MAGN</name>
<dbReference type="PANTHER" id="PTHR22937:SF222">
    <property type="entry name" value="RING-TYPE E3 UBIQUITIN TRANSFERASE"/>
    <property type="match status" value="1"/>
</dbReference>
<evidence type="ECO:0000256" key="2">
    <source>
        <dbReference type="ARBA" id="ARBA00012483"/>
    </source>
</evidence>
<dbReference type="GO" id="GO:0061630">
    <property type="term" value="F:ubiquitin protein ligase activity"/>
    <property type="evidence" value="ECO:0007669"/>
    <property type="project" value="UniProtKB-EC"/>
</dbReference>
<dbReference type="GO" id="GO:0008270">
    <property type="term" value="F:zinc ion binding"/>
    <property type="evidence" value="ECO:0007669"/>
    <property type="project" value="UniProtKB-KW"/>
</dbReference>
<evidence type="ECO:0000313" key="9">
    <source>
        <dbReference type="EMBL" id="KAK9137828.1"/>
    </source>
</evidence>
<keyword evidence="7" id="KW-0862">Zinc</keyword>
<evidence type="ECO:0000259" key="8">
    <source>
        <dbReference type="Pfam" id="PF13639"/>
    </source>
</evidence>
<dbReference type="Pfam" id="PF13639">
    <property type="entry name" value="zf-RING_2"/>
    <property type="match status" value="1"/>
</dbReference>
<dbReference type="InterPro" id="IPR045191">
    <property type="entry name" value="MBR1/2-like"/>
</dbReference>
<comment type="catalytic activity">
    <reaction evidence="1">
        <text>S-ubiquitinyl-[E2 ubiquitin-conjugating enzyme]-L-cysteine + [acceptor protein]-L-lysine = [E2 ubiquitin-conjugating enzyme]-L-cysteine + N(6)-ubiquitinyl-[acceptor protein]-L-lysine.</text>
        <dbReference type="EC" id="2.3.2.27"/>
    </reaction>
</comment>
<dbReference type="InterPro" id="IPR013083">
    <property type="entry name" value="Znf_RING/FYVE/PHD"/>
</dbReference>
<keyword evidence="5" id="KW-0863">Zinc-finger</keyword>
<organism evidence="9 10">
    <name type="scientific">Stephania japonica</name>
    <dbReference type="NCBI Taxonomy" id="461633"/>
    <lineage>
        <taxon>Eukaryota</taxon>
        <taxon>Viridiplantae</taxon>
        <taxon>Streptophyta</taxon>
        <taxon>Embryophyta</taxon>
        <taxon>Tracheophyta</taxon>
        <taxon>Spermatophyta</taxon>
        <taxon>Magnoliopsida</taxon>
        <taxon>Ranunculales</taxon>
        <taxon>Menispermaceae</taxon>
        <taxon>Menispermoideae</taxon>
        <taxon>Cissampelideae</taxon>
        <taxon>Stephania</taxon>
    </lineage>
</organism>
<sequence>MAGARGGVATSSATAQSYESKYALGDEYQIEDKIVTLDCQLEFHRDCIKDWLLMNNICPICRRPALGSESSTN</sequence>
<dbReference type="SUPFAM" id="SSF57850">
    <property type="entry name" value="RING/U-box"/>
    <property type="match status" value="1"/>
</dbReference>
<dbReference type="AlphaFoldDB" id="A0AAP0PAV3"/>
<reference evidence="9 10" key="1">
    <citation type="submission" date="2024-01" db="EMBL/GenBank/DDBJ databases">
        <title>Genome assemblies of Stephania.</title>
        <authorList>
            <person name="Yang L."/>
        </authorList>
    </citation>
    <scope>NUCLEOTIDE SEQUENCE [LARGE SCALE GENOMIC DNA]</scope>
    <source>
        <strain evidence="9">QJT</strain>
        <tissue evidence="9">Leaf</tissue>
    </source>
</reference>
<evidence type="ECO:0000256" key="4">
    <source>
        <dbReference type="ARBA" id="ARBA00022723"/>
    </source>
</evidence>
<keyword evidence="10" id="KW-1185">Reference proteome</keyword>
<dbReference type="Proteomes" id="UP001417504">
    <property type="component" value="Unassembled WGS sequence"/>
</dbReference>
<keyword evidence="6" id="KW-0833">Ubl conjugation pathway</keyword>
<dbReference type="Gene3D" id="3.30.40.10">
    <property type="entry name" value="Zinc/RING finger domain, C3HC4 (zinc finger)"/>
    <property type="match status" value="1"/>
</dbReference>
<accession>A0AAP0PAV3</accession>
<protein>
    <recommendedName>
        <fullName evidence="2">RING-type E3 ubiquitin transferase</fullName>
        <ecNumber evidence="2">2.3.2.27</ecNumber>
    </recommendedName>
</protein>
<evidence type="ECO:0000256" key="5">
    <source>
        <dbReference type="ARBA" id="ARBA00022771"/>
    </source>
</evidence>
<dbReference type="InterPro" id="IPR001841">
    <property type="entry name" value="Znf_RING"/>
</dbReference>
<evidence type="ECO:0000256" key="7">
    <source>
        <dbReference type="ARBA" id="ARBA00022833"/>
    </source>
</evidence>
<gene>
    <name evidence="9" type="ORF">Sjap_008422</name>
</gene>
<keyword evidence="4" id="KW-0479">Metal-binding</keyword>
<proteinExistence type="predicted"/>
<evidence type="ECO:0000256" key="1">
    <source>
        <dbReference type="ARBA" id="ARBA00000900"/>
    </source>
</evidence>
<dbReference type="PANTHER" id="PTHR22937">
    <property type="entry name" value="E3 UBIQUITIN-PROTEIN LIGASE RNF165"/>
    <property type="match status" value="1"/>
</dbReference>
<feature type="domain" description="RING-type" evidence="8">
    <location>
        <begin position="26"/>
        <end position="62"/>
    </location>
</feature>
<evidence type="ECO:0000256" key="3">
    <source>
        <dbReference type="ARBA" id="ARBA00022679"/>
    </source>
</evidence>